<keyword evidence="9 11" id="KW-0012">Acyltransferase</keyword>
<keyword evidence="8 11" id="KW-0449">Lipoprotein</keyword>
<feature type="compositionally biased region" description="Basic and acidic residues" evidence="13">
    <location>
        <begin position="433"/>
        <end position="444"/>
    </location>
</feature>
<feature type="compositionally biased region" description="Gly residues" evidence="13">
    <location>
        <begin position="325"/>
        <end position="337"/>
    </location>
</feature>
<dbReference type="PANTHER" id="PTHR12246">
    <property type="entry name" value="PALMITOYLTRANSFERASE ZDHHC16"/>
    <property type="match status" value="1"/>
</dbReference>
<comment type="function">
    <text evidence="11">Mediates the reversible addition of palmitate to target proteins, thereby regulating their membrane association and biological function.</text>
</comment>
<evidence type="ECO:0000256" key="7">
    <source>
        <dbReference type="ARBA" id="ARBA00023139"/>
    </source>
</evidence>
<dbReference type="InterPro" id="IPR039859">
    <property type="entry name" value="PFA4/ZDH16/20/ERF2-like"/>
</dbReference>
<protein>
    <recommendedName>
        <fullName evidence="11">Palmitoyltransferase PFA4</fullName>
        <ecNumber evidence="11">2.3.1.225</ecNumber>
    </recommendedName>
    <alternativeName>
        <fullName evidence="11">Protein S-acyltransferase</fullName>
        <shortName evidence="11">PAT</shortName>
    </alternativeName>
    <alternativeName>
        <fullName evidence="11">Protein fatty acyltransferase 4</fullName>
    </alternativeName>
</protein>
<dbReference type="PROSITE" id="PS50216">
    <property type="entry name" value="DHHC"/>
    <property type="match status" value="1"/>
</dbReference>
<dbReference type="GO" id="GO:0005789">
    <property type="term" value="C:endoplasmic reticulum membrane"/>
    <property type="evidence" value="ECO:0007669"/>
    <property type="project" value="UniProtKB-SubCell"/>
</dbReference>
<comment type="catalytic activity">
    <reaction evidence="10 11 12">
        <text>L-cysteinyl-[protein] + hexadecanoyl-CoA = S-hexadecanoyl-L-cysteinyl-[protein] + CoA</text>
        <dbReference type="Rhea" id="RHEA:36683"/>
        <dbReference type="Rhea" id="RHEA-COMP:10131"/>
        <dbReference type="Rhea" id="RHEA-COMP:11032"/>
        <dbReference type="ChEBI" id="CHEBI:29950"/>
        <dbReference type="ChEBI" id="CHEBI:57287"/>
        <dbReference type="ChEBI" id="CHEBI:57379"/>
        <dbReference type="ChEBI" id="CHEBI:74151"/>
        <dbReference type="EC" id="2.3.1.225"/>
    </reaction>
</comment>
<name>A0A9W4XHZ1_9PLEO</name>
<evidence type="ECO:0000256" key="10">
    <source>
        <dbReference type="ARBA" id="ARBA00048048"/>
    </source>
</evidence>
<dbReference type="GO" id="GO:0019706">
    <property type="term" value="F:protein-cysteine S-palmitoyltransferase activity"/>
    <property type="evidence" value="ECO:0007669"/>
    <property type="project" value="UniProtKB-UniRule"/>
</dbReference>
<dbReference type="EMBL" id="CAOQHR010000001">
    <property type="protein sequence ID" value="CAI6284414.1"/>
    <property type="molecule type" value="Genomic_DNA"/>
</dbReference>
<feature type="compositionally biased region" description="Acidic residues" evidence="13">
    <location>
        <begin position="447"/>
        <end position="456"/>
    </location>
</feature>
<feature type="transmembrane region" description="Helical" evidence="11 12">
    <location>
        <begin position="6"/>
        <end position="28"/>
    </location>
</feature>
<comment type="similarity">
    <text evidence="11">Belongs to the DHHC palmitoyltransferase family. PFA4 subfamily.</text>
</comment>
<evidence type="ECO:0000256" key="12">
    <source>
        <dbReference type="RuleBase" id="RU079119"/>
    </source>
</evidence>
<organism evidence="15 16">
    <name type="scientific">Periconia digitata</name>
    <dbReference type="NCBI Taxonomy" id="1303443"/>
    <lineage>
        <taxon>Eukaryota</taxon>
        <taxon>Fungi</taxon>
        <taxon>Dikarya</taxon>
        <taxon>Ascomycota</taxon>
        <taxon>Pezizomycotina</taxon>
        <taxon>Dothideomycetes</taxon>
        <taxon>Pleosporomycetidae</taxon>
        <taxon>Pleosporales</taxon>
        <taxon>Massarineae</taxon>
        <taxon>Periconiaceae</taxon>
        <taxon>Periconia</taxon>
    </lineage>
</organism>
<feature type="compositionally biased region" description="Basic and acidic residues" evidence="13">
    <location>
        <begin position="311"/>
        <end position="322"/>
    </location>
</feature>
<evidence type="ECO:0000259" key="14">
    <source>
        <dbReference type="Pfam" id="PF01529"/>
    </source>
</evidence>
<dbReference type="HAMAP" id="MF_03199">
    <property type="entry name" value="DHHC_PAT_PFA4"/>
    <property type="match status" value="1"/>
</dbReference>
<evidence type="ECO:0000256" key="6">
    <source>
        <dbReference type="ARBA" id="ARBA00023136"/>
    </source>
</evidence>
<keyword evidence="6 11" id="KW-0472">Membrane</keyword>
<dbReference type="EC" id="2.3.1.225" evidence="11"/>
<dbReference type="OrthoDB" id="331948at2759"/>
<feature type="compositionally biased region" description="Basic and acidic residues" evidence="13">
    <location>
        <begin position="68"/>
        <end position="77"/>
    </location>
</feature>
<feature type="transmembrane region" description="Helical" evidence="11 12">
    <location>
        <begin position="142"/>
        <end position="161"/>
    </location>
</feature>
<evidence type="ECO:0000256" key="3">
    <source>
        <dbReference type="ARBA" id="ARBA00022692"/>
    </source>
</evidence>
<evidence type="ECO:0000313" key="15">
    <source>
        <dbReference type="EMBL" id="CAI6284414.1"/>
    </source>
</evidence>
<comment type="subcellular location">
    <subcellularLocation>
        <location evidence="11">Endoplasmic reticulum membrane</location>
        <topology evidence="11">Multi-pass membrane protein</topology>
    </subcellularLocation>
    <subcellularLocation>
        <location evidence="1">Membrane</location>
        <topology evidence="1">Multi-pass membrane protein</topology>
    </subcellularLocation>
</comment>
<keyword evidence="4 11" id="KW-0256">Endoplasmic reticulum</keyword>
<feature type="region of interest" description="Disordered" evidence="13">
    <location>
        <begin position="369"/>
        <end position="490"/>
    </location>
</feature>
<comment type="caution">
    <text evidence="15">The sequence shown here is derived from an EMBL/GenBank/DDBJ whole genome shotgun (WGS) entry which is preliminary data.</text>
</comment>
<reference evidence="15" key="1">
    <citation type="submission" date="2023-01" db="EMBL/GenBank/DDBJ databases">
        <authorList>
            <person name="Van Ghelder C."/>
            <person name="Rancurel C."/>
        </authorList>
    </citation>
    <scope>NUCLEOTIDE SEQUENCE</scope>
    <source>
        <strain evidence="15">CNCM I-4278</strain>
    </source>
</reference>
<feature type="transmembrane region" description="Helical" evidence="11 12">
    <location>
        <begin position="182"/>
        <end position="206"/>
    </location>
</feature>
<feature type="compositionally biased region" description="Acidic residues" evidence="13">
    <location>
        <begin position="464"/>
        <end position="475"/>
    </location>
</feature>
<dbReference type="Proteomes" id="UP001152607">
    <property type="component" value="Unassembled WGS sequence"/>
</dbReference>
<evidence type="ECO:0000256" key="5">
    <source>
        <dbReference type="ARBA" id="ARBA00022989"/>
    </source>
</evidence>
<sequence length="490" mass="54540">MELNRLAVPAVYVLIAFLGYPSQVLFYYLEPRPLTKNELILANVLLVCIFITYTKSVYVDPGTIPKNGGEELSKEQGESSGDVLETKRKGAGQSRTKWCRKCDAVKPPRAHHCKECKRCIPKMDHHCPWTANCVSHTTFPHFLRFLLYTTLGLTLLTTLLTQRLHHLWTQRDLPSYLGPSKFLVFHLFATTLVNSITFFALSVLLIRNIWSLAVNTTTIEGWEIARHRTVLRRARVFGGFLDTPNGARLRITKQEFPYDIGVWRNVVQGMGGSANPLNWFNPLSPTPPLETGLAFPTNGFEDPDVAWPPPDPDRSFVRRETVPRGGAGEADGEGGAFVYGSSVQTPQQTLAAFRARQHADIVRRRKPFVQRVDAAQAASAMSSSAYRDNTRGDDEGDDGSEEGFPGSDDEVERGSNSGRGAGKYGAAEDDGEEAWRNAEGERLLDFGVDEEVEFYDEPVVVTGEGEDGGDDDDVPLSELLSRKRREMGRM</sequence>
<comment type="domain">
    <text evidence="11 12">The DHHC domain is required for palmitoyltransferase activity.</text>
</comment>
<feature type="region of interest" description="Disordered" evidence="13">
    <location>
        <begin position="68"/>
        <end position="89"/>
    </location>
</feature>
<gene>
    <name evidence="11" type="primary">PFA4</name>
    <name evidence="15" type="ORF">PDIGIT_LOCUS2242</name>
</gene>
<keyword evidence="2 11" id="KW-0808">Transferase</keyword>
<feature type="region of interest" description="Disordered" evidence="13">
    <location>
        <begin position="307"/>
        <end position="339"/>
    </location>
</feature>
<feature type="compositionally biased region" description="Low complexity" evidence="13">
    <location>
        <begin position="374"/>
        <end position="385"/>
    </location>
</feature>
<dbReference type="AlphaFoldDB" id="A0A9W4XHZ1"/>
<proteinExistence type="inferred from homology"/>
<feature type="compositionally biased region" description="Acidic residues" evidence="13">
    <location>
        <begin position="394"/>
        <end position="411"/>
    </location>
</feature>
<keyword evidence="5 11" id="KW-1133">Transmembrane helix</keyword>
<dbReference type="InterPro" id="IPR001594">
    <property type="entry name" value="Palmitoyltrfase_DHHC"/>
</dbReference>
<feature type="domain" description="Palmitoyltransferase DHHC" evidence="14">
    <location>
        <begin position="94"/>
        <end position="223"/>
    </location>
</feature>
<keyword evidence="16" id="KW-1185">Reference proteome</keyword>
<evidence type="ECO:0000256" key="4">
    <source>
        <dbReference type="ARBA" id="ARBA00022824"/>
    </source>
</evidence>
<dbReference type="InterPro" id="IPR033682">
    <property type="entry name" value="PFA4"/>
</dbReference>
<evidence type="ECO:0000256" key="1">
    <source>
        <dbReference type="ARBA" id="ARBA00004141"/>
    </source>
</evidence>
<keyword evidence="7 11" id="KW-0564">Palmitate</keyword>
<feature type="transmembrane region" description="Helical" evidence="11 12">
    <location>
        <begin position="40"/>
        <end position="58"/>
    </location>
</feature>
<evidence type="ECO:0000313" key="16">
    <source>
        <dbReference type="Proteomes" id="UP001152607"/>
    </source>
</evidence>
<evidence type="ECO:0000256" key="11">
    <source>
        <dbReference type="HAMAP-Rule" id="MF_03199"/>
    </source>
</evidence>
<evidence type="ECO:0000256" key="13">
    <source>
        <dbReference type="SAM" id="MobiDB-lite"/>
    </source>
</evidence>
<evidence type="ECO:0000256" key="9">
    <source>
        <dbReference type="ARBA" id="ARBA00023315"/>
    </source>
</evidence>
<dbReference type="Pfam" id="PF01529">
    <property type="entry name" value="DHHC"/>
    <property type="match status" value="1"/>
</dbReference>
<keyword evidence="3 11" id="KW-0812">Transmembrane</keyword>
<accession>A0A9W4XHZ1</accession>
<evidence type="ECO:0000256" key="8">
    <source>
        <dbReference type="ARBA" id="ARBA00023288"/>
    </source>
</evidence>
<feature type="active site" description="S-palmitoyl cysteine intermediate" evidence="11">
    <location>
        <position position="127"/>
    </location>
</feature>
<evidence type="ECO:0000256" key="2">
    <source>
        <dbReference type="ARBA" id="ARBA00022679"/>
    </source>
</evidence>